<sequence length="175" mass="19546">MYPLRARTTSLPPIRQAAIDKGQSKEPYLACRGRATHATRSPPGLFKSVRFVLHQLLSSLVRPIPHVRGEVSCSSCQGEPRGGLAWRARCCYRRADDRRAVIATATHWRCIRRHENAYAEAKAGYPQQPGPTKPLKPAALYRTARATYLHRSLTARQRRGPDIALGAPMSKHIDS</sequence>
<gene>
    <name evidence="1" type="ORF">VTK73DRAFT_3582</name>
</gene>
<dbReference type="Proteomes" id="UP001586593">
    <property type="component" value="Unassembled WGS sequence"/>
</dbReference>
<keyword evidence="2" id="KW-1185">Reference proteome</keyword>
<comment type="caution">
    <text evidence="1">The sequence shown here is derived from an EMBL/GenBank/DDBJ whole genome shotgun (WGS) entry which is preliminary data.</text>
</comment>
<reference evidence="1 2" key="1">
    <citation type="journal article" date="2024" name="Commun. Biol.">
        <title>Comparative genomic analysis of thermophilic fungi reveals convergent evolutionary adaptations and gene losses.</title>
        <authorList>
            <person name="Steindorff A.S."/>
            <person name="Aguilar-Pontes M.V."/>
            <person name="Robinson A.J."/>
            <person name="Andreopoulos B."/>
            <person name="LaButti K."/>
            <person name="Kuo A."/>
            <person name="Mondo S."/>
            <person name="Riley R."/>
            <person name="Otillar R."/>
            <person name="Haridas S."/>
            <person name="Lipzen A."/>
            <person name="Grimwood J."/>
            <person name="Schmutz J."/>
            <person name="Clum A."/>
            <person name="Reid I.D."/>
            <person name="Moisan M.C."/>
            <person name="Butler G."/>
            <person name="Nguyen T.T.M."/>
            <person name="Dewar K."/>
            <person name="Conant G."/>
            <person name="Drula E."/>
            <person name="Henrissat B."/>
            <person name="Hansel C."/>
            <person name="Singer S."/>
            <person name="Hutchinson M.I."/>
            <person name="de Vries R.P."/>
            <person name="Natvig D.O."/>
            <person name="Powell A.J."/>
            <person name="Tsang A."/>
            <person name="Grigoriev I.V."/>
        </authorList>
    </citation>
    <scope>NUCLEOTIDE SEQUENCE [LARGE SCALE GENOMIC DNA]</scope>
    <source>
        <strain evidence="1 2">ATCC 24622</strain>
    </source>
</reference>
<evidence type="ECO:0000313" key="2">
    <source>
        <dbReference type="Proteomes" id="UP001586593"/>
    </source>
</evidence>
<accession>A0ABR3VHD4</accession>
<proteinExistence type="predicted"/>
<organism evidence="1 2">
    <name type="scientific">Phialemonium thermophilum</name>
    <dbReference type="NCBI Taxonomy" id="223376"/>
    <lineage>
        <taxon>Eukaryota</taxon>
        <taxon>Fungi</taxon>
        <taxon>Dikarya</taxon>
        <taxon>Ascomycota</taxon>
        <taxon>Pezizomycotina</taxon>
        <taxon>Sordariomycetes</taxon>
        <taxon>Sordariomycetidae</taxon>
        <taxon>Cephalothecales</taxon>
        <taxon>Cephalothecaceae</taxon>
        <taxon>Phialemonium</taxon>
    </lineage>
</organism>
<protein>
    <submittedName>
        <fullName evidence="1">Uncharacterized protein</fullName>
    </submittedName>
</protein>
<evidence type="ECO:0000313" key="1">
    <source>
        <dbReference type="EMBL" id="KAL1841161.1"/>
    </source>
</evidence>
<dbReference type="EMBL" id="JAZHXJ010002110">
    <property type="protein sequence ID" value="KAL1841161.1"/>
    <property type="molecule type" value="Genomic_DNA"/>
</dbReference>
<name>A0ABR3VHD4_9PEZI</name>